<dbReference type="PANTHER" id="PTHR22895:SF0">
    <property type="entry name" value="ARMADILLO REPEAT-CONTAINING PROTEIN 6"/>
    <property type="match status" value="1"/>
</dbReference>
<sequence>MAEAGGIPVVAAVMEAHSDRADVQHFALWLLVSRRTRTTPVLRGSGSGPPGRTSVLPRHRGHVTLKDPESQQMTVEAGLLPIAIKMMDTFRETLEVHQHGCILLRNLVSDLRDDVKESTIPAIVEHQGLEVVLQAMKLHTTEAEVQEPACEVLSRVLQGAGALEEKCMEVMQDEGGSHVMLAAMFCFAKYPSIQAALCSALGAIAAHNSTNQELLVTMGTIEGCVVSMRSHDSHQDVQREGMTLLEQLTSGVPRNCAMLVQFGGVDVVVRALEVFEADAGIFTAAMRILRVLAQVDKHRRAIGHAGAIKLITKGMASFTKDEGPLLDALSALESICGLPKCQLEAVQVGGATMTVAAMLEHPHNEQLQRAGVHTLAQLTTENSSNQVKVCNAGGADAVAGAMAVHKANAEIVLHCMHTLKNLASNVDCQLEVVMCGGIETTLEVVQVAQQRADIVVLGCHIINDLCESRVYVRRRIAKAEGGSVLSRLLKENTHNDEVLSVGTSALTRVLAAA</sequence>
<dbReference type="InterPro" id="IPR056597">
    <property type="entry name" value="ARM_LRRK2"/>
</dbReference>
<dbReference type="InterPro" id="IPR016024">
    <property type="entry name" value="ARM-type_fold"/>
</dbReference>
<feature type="domain" description="LRRK2 ARM repeat" evidence="2">
    <location>
        <begin position="129"/>
        <end position="251"/>
    </location>
</feature>
<protein>
    <recommendedName>
        <fullName evidence="2">LRRK2 ARM repeat domain-containing protein</fullName>
    </recommendedName>
</protein>
<dbReference type="Proteomes" id="UP001190700">
    <property type="component" value="Unassembled WGS sequence"/>
</dbReference>
<proteinExistence type="predicted"/>
<gene>
    <name evidence="3" type="ORF">CYMTET_36171</name>
</gene>
<dbReference type="InterPro" id="IPR000225">
    <property type="entry name" value="Armadillo"/>
</dbReference>
<evidence type="ECO:0000259" key="2">
    <source>
        <dbReference type="Pfam" id="PF23744"/>
    </source>
</evidence>
<dbReference type="AlphaFoldDB" id="A0AAE0F7L3"/>
<dbReference type="PANTHER" id="PTHR22895">
    <property type="entry name" value="ARMADILLO REPEAT-CONTAINING PROTEIN 6"/>
    <property type="match status" value="1"/>
</dbReference>
<dbReference type="InterPro" id="IPR011989">
    <property type="entry name" value="ARM-like"/>
</dbReference>
<dbReference type="Pfam" id="PF23744">
    <property type="entry name" value="ARM_LRRK2"/>
    <property type="match status" value="1"/>
</dbReference>
<dbReference type="SUPFAM" id="SSF48371">
    <property type="entry name" value="ARM repeat"/>
    <property type="match status" value="2"/>
</dbReference>
<evidence type="ECO:0000313" key="3">
    <source>
        <dbReference type="EMBL" id="KAK3254619.1"/>
    </source>
</evidence>
<keyword evidence="4" id="KW-1185">Reference proteome</keyword>
<evidence type="ECO:0000256" key="1">
    <source>
        <dbReference type="ARBA" id="ARBA00022737"/>
    </source>
</evidence>
<reference evidence="3 4" key="1">
    <citation type="journal article" date="2015" name="Genome Biol. Evol.">
        <title>Comparative Genomics of a Bacterivorous Green Alga Reveals Evolutionary Causalities and Consequences of Phago-Mixotrophic Mode of Nutrition.</title>
        <authorList>
            <person name="Burns J.A."/>
            <person name="Paasch A."/>
            <person name="Narechania A."/>
            <person name="Kim E."/>
        </authorList>
    </citation>
    <scope>NUCLEOTIDE SEQUENCE [LARGE SCALE GENOMIC DNA]</scope>
    <source>
        <strain evidence="3 4">PLY_AMNH</strain>
    </source>
</reference>
<evidence type="ECO:0000313" key="4">
    <source>
        <dbReference type="Proteomes" id="UP001190700"/>
    </source>
</evidence>
<dbReference type="Gene3D" id="1.25.10.10">
    <property type="entry name" value="Leucine-rich Repeat Variant"/>
    <property type="match status" value="2"/>
</dbReference>
<dbReference type="SMART" id="SM00185">
    <property type="entry name" value="ARM"/>
    <property type="match status" value="5"/>
</dbReference>
<name>A0AAE0F7L3_9CHLO</name>
<dbReference type="EMBL" id="LGRX02023361">
    <property type="protein sequence ID" value="KAK3254619.1"/>
    <property type="molecule type" value="Genomic_DNA"/>
</dbReference>
<accession>A0AAE0F7L3</accession>
<organism evidence="3 4">
    <name type="scientific">Cymbomonas tetramitiformis</name>
    <dbReference type="NCBI Taxonomy" id="36881"/>
    <lineage>
        <taxon>Eukaryota</taxon>
        <taxon>Viridiplantae</taxon>
        <taxon>Chlorophyta</taxon>
        <taxon>Pyramimonadophyceae</taxon>
        <taxon>Pyramimonadales</taxon>
        <taxon>Pyramimonadaceae</taxon>
        <taxon>Cymbomonas</taxon>
    </lineage>
</organism>
<keyword evidence="1" id="KW-0677">Repeat</keyword>
<comment type="caution">
    <text evidence="3">The sequence shown here is derived from an EMBL/GenBank/DDBJ whole genome shotgun (WGS) entry which is preliminary data.</text>
</comment>